<dbReference type="Proteomes" id="UP000678393">
    <property type="component" value="Unassembled WGS sequence"/>
</dbReference>
<dbReference type="InterPro" id="IPR036638">
    <property type="entry name" value="HLH_DNA-bd_sf"/>
</dbReference>
<evidence type="ECO:0000313" key="4">
    <source>
        <dbReference type="Proteomes" id="UP000678393"/>
    </source>
</evidence>
<sequence length="378" mass="43007">MSRRTIVVDTKSVAENSLKCESPMKTEIDGLSDREFIDQDISMEKVAQQERQALPGVTSLMGNHHLRQASLSSNVYSQELQEATQVKIMDLDSARIDESAQRFHTPDMKYLAIKADTEKTGFMSQEQVNSETYKERVNHSMQEHIVTPLKKTGTELISPETPLTIGALDDRAVSEHKLQLAFEDHRGFVNNSRMCYPGNLIEPLSPATAPSNTYLDATGNVLDRSPVNYSYQNYLSSWEQENNRFFNMTWRNDVYTEKAIACLNPGDIGSAKKLAKNNSIVNNINIDNCCFSKTFMTDSSCSSLGSNGRRRRRRVQTPVQRSAANMRERRRMCHLNVAFDRLKERLPNIKNKQKLSRIQTLKAAIDYINLLRDSLSVR</sequence>
<keyword evidence="4" id="KW-1185">Reference proteome</keyword>
<dbReference type="SMART" id="SM00353">
    <property type="entry name" value="HLH"/>
    <property type="match status" value="1"/>
</dbReference>
<comment type="caution">
    <text evidence="3">The sequence shown here is derived from an EMBL/GenBank/DDBJ whole genome shotgun (WGS) entry which is preliminary data.</text>
</comment>
<organism evidence="3 4">
    <name type="scientific">Candidula unifasciata</name>
    <dbReference type="NCBI Taxonomy" id="100452"/>
    <lineage>
        <taxon>Eukaryota</taxon>
        <taxon>Metazoa</taxon>
        <taxon>Spiralia</taxon>
        <taxon>Lophotrochozoa</taxon>
        <taxon>Mollusca</taxon>
        <taxon>Gastropoda</taxon>
        <taxon>Heterobranchia</taxon>
        <taxon>Euthyneura</taxon>
        <taxon>Panpulmonata</taxon>
        <taxon>Eupulmonata</taxon>
        <taxon>Stylommatophora</taxon>
        <taxon>Helicina</taxon>
        <taxon>Helicoidea</taxon>
        <taxon>Geomitridae</taxon>
        <taxon>Candidula</taxon>
    </lineage>
</organism>
<evidence type="ECO:0000256" key="1">
    <source>
        <dbReference type="SAM" id="MobiDB-lite"/>
    </source>
</evidence>
<dbReference type="Pfam" id="PF00010">
    <property type="entry name" value="HLH"/>
    <property type="match status" value="1"/>
</dbReference>
<dbReference type="GO" id="GO:0000981">
    <property type="term" value="F:DNA-binding transcription factor activity, RNA polymerase II-specific"/>
    <property type="evidence" value="ECO:0007669"/>
    <property type="project" value="TreeGrafter"/>
</dbReference>
<accession>A0A8S3ZW14</accession>
<name>A0A8S3ZW14_9EUPU</name>
<evidence type="ECO:0000259" key="2">
    <source>
        <dbReference type="PROSITE" id="PS50888"/>
    </source>
</evidence>
<dbReference type="EMBL" id="CAJHNH020006446">
    <property type="protein sequence ID" value="CAG5133763.1"/>
    <property type="molecule type" value="Genomic_DNA"/>
</dbReference>
<dbReference type="SUPFAM" id="SSF47459">
    <property type="entry name" value="HLH, helix-loop-helix DNA-binding domain"/>
    <property type="match status" value="1"/>
</dbReference>
<evidence type="ECO:0000313" key="3">
    <source>
        <dbReference type="EMBL" id="CAG5133763.1"/>
    </source>
</evidence>
<dbReference type="PROSITE" id="PS50888">
    <property type="entry name" value="BHLH"/>
    <property type="match status" value="1"/>
</dbReference>
<dbReference type="InterPro" id="IPR050283">
    <property type="entry name" value="E-box_TF_Regulators"/>
</dbReference>
<feature type="region of interest" description="Disordered" evidence="1">
    <location>
        <begin position="302"/>
        <end position="323"/>
    </location>
</feature>
<protein>
    <recommendedName>
        <fullName evidence="2">BHLH domain-containing protein</fullName>
    </recommendedName>
</protein>
<dbReference type="Gene3D" id="4.10.280.10">
    <property type="entry name" value="Helix-loop-helix DNA-binding domain"/>
    <property type="match status" value="1"/>
</dbReference>
<dbReference type="GO" id="GO:0032502">
    <property type="term" value="P:developmental process"/>
    <property type="evidence" value="ECO:0007669"/>
    <property type="project" value="TreeGrafter"/>
</dbReference>
<dbReference type="AlphaFoldDB" id="A0A8S3ZW14"/>
<dbReference type="GO" id="GO:0000977">
    <property type="term" value="F:RNA polymerase II transcription regulatory region sequence-specific DNA binding"/>
    <property type="evidence" value="ECO:0007669"/>
    <property type="project" value="TreeGrafter"/>
</dbReference>
<dbReference type="InterPro" id="IPR011598">
    <property type="entry name" value="bHLH_dom"/>
</dbReference>
<proteinExistence type="predicted"/>
<dbReference type="OrthoDB" id="6086017at2759"/>
<feature type="domain" description="BHLH" evidence="2">
    <location>
        <begin position="319"/>
        <end position="371"/>
    </location>
</feature>
<dbReference type="PANTHER" id="PTHR23349">
    <property type="entry name" value="BASIC HELIX-LOOP-HELIX TRANSCRIPTION FACTOR, TWIST"/>
    <property type="match status" value="1"/>
</dbReference>
<dbReference type="PANTHER" id="PTHR23349:SF68">
    <property type="entry name" value="FI14601P"/>
    <property type="match status" value="1"/>
</dbReference>
<gene>
    <name evidence="3" type="ORF">CUNI_LOCUS19321</name>
</gene>
<dbReference type="GO" id="GO:0046983">
    <property type="term" value="F:protein dimerization activity"/>
    <property type="evidence" value="ECO:0007669"/>
    <property type="project" value="InterPro"/>
</dbReference>
<reference evidence="3" key="1">
    <citation type="submission" date="2021-04" db="EMBL/GenBank/DDBJ databases">
        <authorList>
            <consortium name="Molecular Ecology Group"/>
        </authorList>
    </citation>
    <scope>NUCLEOTIDE SEQUENCE</scope>
</reference>